<dbReference type="AlphaFoldDB" id="A0A9Q1FNY6"/>
<dbReference type="SMART" id="SM00360">
    <property type="entry name" value="RRM"/>
    <property type="match status" value="1"/>
</dbReference>
<dbReference type="InterPro" id="IPR024326">
    <property type="entry name" value="RRP7_C"/>
</dbReference>
<feature type="compositionally biased region" description="Basic and acidic residues" evidence="4">
    <location>
        <begin position="514"/>
        <end position="533"/>
    </location>
</feature>
<dbReference type="GO" id="GO:0000028">
    <property type="term" value="P:ribosomal small subunit assembly"/>
    <property type="evidence" value="ECO:0007669"/>
    <property type="project" value="TreeGrafter"/>
</dbReference>
<dbReference type="InterPro" id="IPR034784">
    <property type="entry name" value="PDIP3_RRM"/>
</dbReference>
<feature type="compositionally biased region" description="Polar residues" evidence="4">
    <location>
        <begin position="289"/>
        <end position="305"/>
    </location>
</feature>
<dbReference type="PANTHER" id="PTHR13191">
    <property type="entry name" value="RIBOSOMAL RNA PROCESSING PROTEIN 7-RELATED"/>
    <property type="match status" value="1"/>
</dbReference>
<evidence type="ECO:0000256" key="2">
    <source>
        <dbReference type="PROSITE-ProRule" id="PRU00176"/>
    </source>
</evidence>
<evidence type="ECO:0000256" key="4">
    <source>
        <dbReference type="SAM" id="MobiDB-lite"/>
    </source>
</evidence>
<dbReference type="InterPro" id="IPR000504">
    <property type="entry name" value="RRM_dom"/>
</dbReference>
<dbReference type="CDD" id="cd12294">
    <property type="entry name" value="RRM_Rrp7A"/>
    <property type="match status" value="1"/>
</dbReference>
<keyword evidence="7" id="KW-1185">Reference proteome</keyword>
<feature type="region of interest" description="Disordered" evidence="4">
    <location>
        <begin position="514"/>
        <end position="570"/>
    </location>
</feature>
<evidence type="ECO:0000256" key="3">
    <source>
        <dbReference type="SAM" id="Coils"/>
    </source>
</evidence>
<dbReference type="SUPFAM" id="SSF54928">
    <property type="entry name" value="RNA-binding domain, RBD"/>
    <property type="match status" value="1"/>
</dbReference>
<evidence type="ECO:0000256" key="1">
    <source>
        <dbReference type="ARBA" id="ARBA00006110"/>
    </source>
</evidence>
<dbReference type="OrthoDB" id="346839at2759"/>
<dbReference type="Gene3D" id="6.10.250.1770">
    <property type="match status" value="1"/>
</dbReference>
<dbReference type="Pfam" id="PF12923">
    <property type="entry name" value="RRP7"/>
    <property type="match status" value="1"/>
</dbReference>
<protein>
    <recommendedName>
        <fullName evidence="5">RRM domain-containing protein</fullName>
    </recommendedName>
</protein>
<gene>
    <name evidence="6" type="ORF">SKAU_G00121450</name>
</gene>
<dbReference type="Pfam" id="PF00076">
    <property type="entry name" value="RRM_1"/>
    <property type="match status" value="1"/>
</dbReference>
<dbReference type="Proteomes" id="UP001152622">
    <property type="component" value="Chromosome 4"/>
</dbReference>
<evidence type="ECO:0000259" key="5">
    <source>
        <dbReference type="PROSITE" id="PS50102"/>
    </source>
</evidence>
<dbReference type="GO" id="GO:0003723">
    <property type="term" value="F:RNA binding"/>
    <property type="evidence" value="ECO:0007669"/>
    <property type="project" value="UniProtKB-UniRule"/>
</dbReference>
<accession>A0A9Q1FNY6</accession>
<dbReference type="InterPro" id="IPR035979">
    <property type="entry name" value="RBD_domain_sf"/>
</dbReference>
<dbReference type="InterPro" id="IPR040446">
    <property type="entry name" value="RRP7"/>
</dbReference>
<dbReference type="InterPro" id="IPR034890">
    <property type="entry name" value="Rrp7A_RRM"/>
</dbReference>
<dbReference type="Gene3D" id="3.30.70.330">
    <property type="match status" value="1"/>
</dbReference>
<sequence>MADLSLDELVRRRGISTRGTTRPIFRTATGGVGRMFDARQKIGVTDIRQRTGARGGFPLKDAREKLVQKDARFQIRGGPTAGGVQDARQTINSRKQQLGQKPLHSTAQLQSSSQGILQTIRPQIQILNQSSNMAMHSSADVNSAQGLHTGGGAFEHGGGPNKLMDARDRLSLKRSIAVALPTPGSPSAIKITKTIQQRPVGMTSGVCINVSNRDTQSFSGEDDVFPSKQMKPGVGSLFTGPITKVVKNDSYTAPPPPVPDAPPRTTPALPASRSAPSVLKAVSRTLVTGQAQQGEGSGDASSHPATVQPARSPLEGTKMTVNNLHPRVTEEDIVELFCVCGALKRARLVKVGVADVVFVRKDDAVAAYRKYNNRYLDGQPMKCNLHIQGNVISSDQPILLNGSQGEVRELFSQFGPIQSVELRERPGTAEPTESKLFKYFTPTQKEGFKVGYIVFKNGSSVTAAKSHPPDTPLVVSTEERPVRTGLQKWIRQYSNSIIQPDKLQADVDSFMQEFDKKKEESEQQKKEAEKRQEEDEEGWVKVTRGVRGSKARPHSEAANQKALQRENRKKKRKELLNFYSWQHRNTQREHIAELRRKFEEDKQRIAMLRSQRKFRPY</sequence>
<dbReference type="InterPro" id="IPR012677">
    <property type="entry name" value="Nucleotide-bd_a/b_plait_sf"/>
</dbReference>
<feature type="region of interest" description="Disordered" evidence="4">
    <location>
        <begin position="289"/>
        <end position="318"/>
    </location>
</feature>
<dbReference type="GO" id="GO:0006364">
    <property type="term" value="P:rRNA processing"/>
    <property type="evidence" value="ECO:0007669"/>
    <property type="project" value="TreeGrafter"/>
</dbReference>
<dbReference type="PANTHER" id="PTHR13191:SF0">
    <property type="entry name" value="RIBOSOMAL RNA-PROCESSING PROTEIN 7 HOMOLOG A-RELATED"/>
    <property type="match status" value="1"/>
</dbReference>
<dbReference type="GO" id="GO:0032545">
    <property type="term" value="C:CURI complex"/>
    <property type="evidence" value="ECO:0007669"/>
    <property type="project" value="TreeGrafter"/>
</dbReference>
<reference evidence="6" key="1">
    <citation type="journal article" date="2023" name="Science">
        <title>Genome structures resolve the early diversification of teleost fishes.</title>
        <authorList>
            <person name="Parey E."/>
            <person name="Louis A."/>
            <person name="Montfort J."/>
            <person name="Bouchez O."/>
            <person name="Roques C."/>
            <person name="Iampietro C."/>
            <person name="Lluch J."/>
            <person name="Castinel A."/>
            <person name="Donnadieu C."/>
            <person name="Desvignes T."/>
            <person name="Floi Bucao C."/>
            <person name="Jouanno E."/>
            <person name="Wen M."/>
            <person name="Mejri S."/>
            <person name="Dirks R."/>
            <person name="Jansen H."/>
            <person name="Henkel C."/>
            <person name="Chen W.J."/>
            <person name="Zahm M."/>
            <person name="Cabau C."/>
            <person name="Klopp C."/>
            <person name="Thompson A.W."/>
            <person name="Robinson-Rechavi M."/>
            <person name="Braasch I."/>
            <person name="Lecointre G."/>
            <person name="Bobe J."/>
            <person name="Postlethwait J.H."/>
            <person name="Berthelot C."/>
            <person name="Roest Crollius H."/>
            <person name="Guiguen Y."/>
        </authorList>
    </citation>
    <scope>NUCLEOTIDE SEQUENCE</scope>
    <source>
        <strain evidence="6">WJC10195</strain>
    </source>
</reference>
<feature type="region of interest" description="Disordered" evidence="4">
    <location>
        <begin position="248"/>
        <end position="275"/>
    </location>
</feature>
<organism evidence="6 7">
    <name type="scientific">Synaphobranchus kaupii</name>
    <name type="common">Kaup's arrowtooth eel</name>
    <dbReference type="NCBI Taxonomy" id="118154"/>
    <lineage>
        <taxon>Eukaryota</taxon>
        <taxon>Metazoa</taxon>
        <taxon>Chordata</taxon>
        <taxon>Craniata</taxon>
        <taxon>Vertebrata</taxon>
        <taxon>Euteleostomi</taxon>
        <taxon>Actinopterygii</taxon>
        <taxon>Neopterygii</taxon>
        <taxon>Teleostei</taxon>
        <taxon>Anguilliformes</taxon>
        <taxon>Synaphobranchidae</taxon>
        <taxon>Synaphobranchus</taxon>
    </lineage>
</organism>
<dbReference type="CDD" id="cd12951">
    <property type="entry name" value="RRP7_Rrp7A"/>
    <property type="match status" value="1"/>
</dbReference>
<evidence type="ECO:0000313" key="7">
    <source>
        <dbReference type="Proteomes" id="UP001152622"/>
    </source>
</evidence>
<dbReference type="EMBL" id="JAINUF010000004">
    <property type="protein sequence ID" value="KAJ8363314.1"/>
    <property type="molecule type" value="Genomic_DNA"/>
</dbReference>
<proteinExistence type="inferred from homology"/>
<feature type="domain" description="RRM" evidence="5">
    <location>
        <begin position="317"/>
        <end position="388"/>
    </location>
</feature>
<comment type="caution">
    <text evidence="6">The sequence shown here is derived from an EMBL/GenBank/DDBJ whole genome shotgun (WGS) entry which is preliminary data.</text>
</comment>
<dbReference type="PROSITE" id="PS50102">
    <property type="entry name" value="RRM"/>
    <property type="match status" value="1"/>
</dbReference>
<feature type="compositionally biased region" description="Pro residues" evidence="4">
    <location>
        <begin position="253"/>
        <end position="265"/>
    </location>
</feature>
<keyword evidence="2" id="KW-0694">RNA-binding</keyword>
<comment type="similarity">
    <text evidence="1">Belongs to the RRP7 family.</text>
</comment>
<feature type="coiled-coil region" evidence="3">
    <location>
        <begin position="584"/>
        <end position="611"/>
    </location>
</feature>
<name>A0A9Q1FNY6_SYNKA</name>
<dbReference type="GO" id="GO:0034456">
    <property type="term" value="C:UTP-C complex"/>
    <property type="evidence" value="ECO:0007669"/>
    <property type="project" value="TreeGrafter"/>
</dbReference>
<evidence type="ECO:0000313" key="6">
    <source>
        <dbReference type="EMBL" id="KAJ8363314.1"/>
    </source>
</evidence>
<dbReference type="CDD" id="cd12681">
    <property type="entry name" value="RRM_SKAR"/>
    <property type="match status" value="1"/>
</dbReference>
<keyword evidence="3" id="KW-0175">Coiled coil</keyword>